<organism evidence="2">
    <name type="scientific">Gasterosteus aculeatus</name>
    <name type="common">Three-spined stickleback</name>
    <dbReference type="NCBI Taxonomy" id="69293"/>
    <lineage>
        <taxon>Eukaryota</taxon>
        <taxon>Metazoa</taxon>
        <taxon>Chordata</taxon>
        <taxon>Craniata</taxon>
        <taxon>Vertebrata</taxon>
        <taxon>Euteleostomi</taxon>
        <taxon>Actinopterygii</taxon>
        <taxon>Neopterygii</taxon>
        <taxon>Teleostei</taxon>
        <taxon>Neoteleostei</taxon>
        <taxon>Acanthomorphata</taxon>
        <taxon>Eupercaria</taxon>
        <taxon>Perciformes</taxon>
        <taxon>Cottioidei</taxon>
        <taxon>Gasterosteales</taxon>
        <taxon>Gasterosteidae</taxon>
        <taxon>Gasterosteus</taxon>
    </lineage>
</organism>
<evidence type="ECO:0000313" key="2">
    <source>
        <dbReference type="Ensembl" id="ENSGACP00000011167.1"/>
    </source>
</evidence>
<dbReference type="AlphaFoldDB" id="G3P0P4"/>
<keyword evidence="1" id="KW-0472">Membrane</keyword>
<keyword evidence="1" id="KW-0812">Transmembrane</keyword>
<accession>G3P0P4</accession>
<evidence type="ECO:0000256" key="1">
    <source>
        <dbReference type="SAM" id="Phobius"/>
    </source>
</evidence>
<protein>
    <submittedName>
        <fullName evidence="2">Uncharacterized protein</fullName>
    </submittedName>
</protein>
<reference evidence="2" key="2">
    <citation type="submission" date="2024-04" db="UniProtKB">
        <authorList>
            <consortium name="Ensembl"/>
        </authorList>
    </citation>
    <scope>IDENTIFICATION</scope>
</reference>
<name>G3P0P4_GASAC</name>
<dbReference type="Bgee" id="ENSGACG00000008446">
    <property type="expression patterns" value="Expressed in intestinal epithelial cell and 13 other cell types or tissues"/>
</dbReference>
<dbReference type="InParanoid" id="G3P0P4"/>
<keyword evidence="1" id="KW-1133">Transmembrane helix</keyword>
<feature type="transmembrane region" description="Helical" evidence="1">
    <location>
        <begin position="35"/>
        <end position="54"/>
    </location>
</feature>
<reference evidence="2" key="1">
    <citation type="submission" date="2006-01" db="EMBL/GenBank/DDBJ databases">
        <authorList>
            <person name="Lindblad-Toh K."/>
            <person name="Mauceli E."/>
            <person name="Grabherr M."/>
            <person name="Chang J.L."/>
            <person name="Lander E.S."/>
        </authorList>
    </citation>
    <scope>NUCLEOTIDE SEQUENCE [LARGE SCALE GENOMIC DNA]</scope>
</reference>
<sequence>IPLAPSWPYFSTLVPTCTRALTPPTLAEGGRNGRLASTALGPLIFFFFFFFFFFPQRSWMSADIKEDLKVTPRLPYLRRGKQQGNKLRSFCHDICRLSNLHLC</sequence>
<dbReference type="Ensembl" id="ENSGACT00000011190.1">
    <property type="protein sequence ID" value="ENSGACP00000011167.1"/>
    <property type="gene ID" value="ENSGACG00000008446.1"/>
</dbReference>
<proteinExistence type="predicted"/>